<evidence type="ECO:0000313" key="1">
    <source>
        <dbReference type="EMBL" id="BET01766.1"/>
    </source>
</evidence>
<reference evidence="1 2" key="1">
    <citation type="submission" date="2023-09" db="EMBL/GenBank/DDBJ databases">
        <title>Nesidiocoris tenuis whole genome shotgun sequence.</title>
        <authorList>
            <person name="Shibata T."/>
            <person name="Shimoda M."/>
            <person name="Kobayashi T."/>
            <person name="Uehara T."/>
        </authorList>
    </citation>
    <scope>NUCLEOTIDE SEQUENCE [LARGE SCALE GENOMIC DNA]</scope>
    <source>
        <strain evidence="1 2">Japan</strain>
    </source>
</reference>
<keyword evidence="2" id="KW-1185">Reference proteome</keyword>
<evidence type="ECO:0000313" key="2">
    <source>
        <dbReference type="Proteomes" id="UP001307889"/>
    </source>
</evidence>
<name>A0ABN7BBK9_9HEMI</name>
<accession>A0ABN7BBK9</accession>
<dbReference type="EMBL" id="AP028921">
    <property type="protein sequence ID" value="BET01766.1"/>
    <property type="molecule type" value="Genomic_DNA"/>
</dbReference>
<protein>
    <submittedName>
        <fullName evidence="1">Uncharacterized protein</fullName>
    </submittedName>
</protein>
<sequence length="87" mass="9823">MVRPSNDSRPLLTCIASHAVEFNRDEKPSGSTGDLPSRIGTVRKKAKSAMTLRLDSSREISSRINRARSRGFSEGFRDFYRDFRESG</sequence>
<dbReference type="Proteomes" id="UP001307889">
    <property type="component" value="Chromosome 13"/>
</dbReference>
<gene>
    <name evidence="1" type="ORF">NTJ_14583</name>
</gene>
<proteinExistence type="predicted"/>
<organism evidence="1 2">
    <name type="scientific">Nesidiocoris tenuis</name>
    <dbReference type="NCBI Taxonomy" id="355587"/>
    <lineage>
        <taxon>Eukaryota</taxon>
        <taxon>Metazoa</taxon>
        <taxon>Ecdysozoa</taxon>
        <taxon>Arthropoda</taxon>
        <taxon>Hexapoda</taxon>
        <taxon>Insecta</taxon>
        <taxon>Pterygota</taxon>
        <taxon>Neoptera</taxon>
        <taxon>Paraneoptera</taxon>
        <taxon>Hemiptera</taxon>
        <taxon>Heteroptera</taxon>
        <taxon>Panheteroptera</taxon>
        <taxon>Cimicomorpha</taxon>
        <taxon>Miridae</taxon>
        <taxon>Dicyphina</taxon>
        <taxon>Nesidiocoris</taxon>
    </lineage>
</organism>